<dbReference type="Proteomes" id="UP001139157">
    <property type="component" value="Unassembled WGS sequence"/>
</dbReference>
<accession>A0A9X2J0M1</accession>
<dbReference type="AlphaFoldDB" id="A0A9X2J0M1"/>
<evidence type="ECO:0000256" key="3">
    <source>
        <dbReference type="ARBA" id="ARBA00022490"/>
    </source>
</evidence>
<comment type="caution">
    <text evidence="5">The sequence shown here is derived from an EMBL/GenBank/DDBJ whole genome shotgun (WGS) entry which is preliminary data.</text>
</comment>
<dbReference type="Pfam" id="PF14011">
    <property type="entry name" value="ESX-1_EspG"/>
    <property type="match status" value="1"/>
</dbReference>
<dbReference type="InterPro" id="IPR025734">
    <property type="entry name" value="EspG"/>
</dbReference>
<evidence type="ECO:0000256" key="4">
    <source>
        <dbReference type="ARBA" id="ARBA00023186"/>
    </source>
</evidence>
<name>A0A9X2J0M1_9NOCA</name>
<evidence type="ECO:0000313" key="5">
    <source>
        <dbReference type="EMBL" id="MCM6776081.1"/>
    </source>
</evidence>
<keyword evidence="6" id="KW-1185">Reference proteome</keyword>
<protein>
    <submittedName>
        <fullName evidence="5">ESX secretion-associated protein EspG</fullName>
    </submittedName>
</protein>
<comment type="similarity">
    <text evidence="2">Belongs to the EspG family.</text>
</comment>
<keyword evidence="3" id="KW-0963">Cytoplasm</keyword>
<reference evidence="5" key="1">
    <citation type="submission" date="2022-06" db="EMBL/GenBank/DDBJ databases">
        <title>Novel species in genus nocardia.</title>
        <authorList>
            <person name="Li F."/>
        </authorList>
    </citation>
    <scope>NUCLEOTIDE SEQUENCE</scope>
    <source>
        <strain evidence="5">CDC141</strain>
    </source>
</reference>
<keyword evidence="4" id="KW-0143">Chaperone</keyword>
<evidence type="ECO:0000256" key="2">
    <source>
        <dbReference type="ARBA" id="ARBA00006411"/>
    </source>
</evidence>
<comment type="subcellular location">
    <subcellularLocation>
        <location evidence="1">Cytoplasm</location>
    </subcellularLocation>
</comment>
<gene>
    <name evidence="5" type="ORF">NDR86_21595</name>
</gene>
<evidence type="ECO:0000256" key="1">
    <source>
        <dbReference type="ARBA" id="ARBA00004496"/>
    </source>
</evidence>
<evidence type="ECO:0000313" key="6">
    <source>
        <dbReference type="Proteomes" id="UP001139157"/>
    </source>
</evidence>
<dbReference type="EMBL" id="JAMRXG010000009">
    <property type="protein sequence ID" value="MCM6776081.1"/>
    <property type="molecule type" value="Genomic_DNA"/>
</dbReference>
<proteinExistence type="inferred from homology"/>
<sequence length="278" mass="31178">MNPTAVSETMEETLTFTGIEFQALCDRHRDGVLPNPFVFTTDEPMMSHEYEQATREAVDGLERRFGSALHGLVEVLCAPEVFVRVRAWDERDMDNPQKWALMHVARRGTRAYVLRQLPGKTLSRSGGFTATECDPRGLAVTVVDALPKAPPGNGGSIPLVIDPAQHTVPPGTGSFFRDDEEDSDVQRTQKFFQKRAKSTGSIIVVQGRSKYGPRGIHESKMMWRDVVGEGRYVMTLDDSPIAVPTSRKQLIERIQTDIDNLMERIGSHWEPGLREDRV</sequence>
<organism evidence="5 6">
    <name type="scientific">Nocardia pulmonis</name>
    <dbReference type="NCBI Taxonomy" id="2951408"/>
    <lineage>
        <taxon>Bacteria</taxon>
        <taxon>Bacillati</taxon>
        <taxon>Actinomycetota</taxon>
        <taxon>Actinomycetes</taxon>
        <taxon>Mycobacteriales</taxon>
        <taxon>Nocardiaceae</taxon>
        <taxon>Nocardia</taxon>
    </lineage>
</organism>
<dbReference type="RefSeq" id="WP_251914395.1">
    <property type="nucleotide sequence ID" value="NZ_JAMRXG010000009.1"/>
</dbReference>